<reference evidence="2" key="1">
    <citation type="journal article" date="2019" name="Int. J. Syst. Evol. Microbiol.">
        <title>The Global Catalogue of Microorganisms (GCM) 10K type strain sequencing project: providing services to taxonomists for standard genome sequencing and annotation.</title>
        <authorList>
            <consortium name="The Broad Institute Genomics Platform"/>
            <consortium name="The Broad Institute Genome Sequencing Center for Infectious Disease"/>
            <person name="Wu L."/>
            <person name="Ma J."/>
        </authorList>
    </citation>
    <scope>NUCLEOTIDE SEQUENCE [LARGE SCALE GENOMIC DNA]</scope>
    <source>
        <strain evidence="2">JCM 11813</strain>
    </source>
</reference>
<dbReference type="RefSeq" id="WP_343906631.1">
    <property type="nucleotide sequence ID" value="NZ_BAAAJE010000004.1"/>
</dbReference>
<sequence length="105" mass="11058">MGDLRADTDKLRNAAKIWTECSTDTATVHQNLLPAVGQGSKFGVLAGSSGVSDNYDIWIQAMADAAETGSKNFAWLSAALTAIADTYDGTDATVAESVESLDRMI</sequence>
<name>A0ABP4EUH3_9ACTN</name>
<evidence type="ECO:0000313" key="2">
    <source>
        <dbReference type="Proteomes" id="UP001499979"/>
    </source>
</evidence>
<evidence type="ECO:0000313" key="1">
    <source>
        <dbReference type="EMBL" id="GAA1133912.1"/>
    </source>
</evidence>
<organism evidence="1 2">
    <name type="scientific">Nocardioides aquiterrae</name>
    <dbReference type="NCBI Taxonomy" id="203799"/>
    <lineage>
        <taxon>Bacteria</taxon>
        <taxon>Bacillati</taxon>
        <taxon>Actinomycetota</taxon>
        <taxon>Actinomycetes</taxon>
        <taxon>Propionibacteriales</taxon>
        <taxon>Nocardioidaceae</taxon>
        <taxon>Nocardioides</taxon>
    </lineage>
</organism>
<dbReference type="Proteomes" id="UP001499979">
    <property type="component" value="Unassembled WGS sequence"/>
</dbReference>
<dbReference type="EMBL" id="BAAAJE010000004">
    <property type="protein sequence ID" value="GAA1133912.1"/>
    <property type="molecule type" value="Genomic_DNA"/>
</dbReference>
<gene>
    <name evidence="1" type="ORF">GCM10009606_12640</name>
</gene>
<accession>A0ABP4EUH3</accession>
<keyword evidence="2" id="KW-1185">Reference proteome</keyword>
<proteinExistence type="predicted"/>
<evidence type="ECO:0008006" key="3">
    <source>
        <dbReference type="Google" id="ProtNLM"/>
    </source>
</evidence>
<comment type="caution">
    <text evidence="1">The sequence shown here is derived from an EMBL/GenBank/DDBJ whole genome shotgun (WGS) entry which is preliminary data.</text>
</comment>
<protein>
    <recommendedName>
        <fullName evidence="3">WXG100 family type VII secretion target</fullName>
    </recommendedName>
</protein>